<dbReference type="Gene3D" id="3.60.40.10">
    <property type="entry name" value="PPM-type phosphatase domain"/>
    <property type="match status" value="1"/>
</dbReference>
<reference evidence="3" key="2">
    <citation type="submission" date="2015-08" db="UniProtKB">
        <authorList>
            <consortium name="WormBaseParasite"/>
        </authorList>
    </citation>
    <scope>IDENTIFICATION</scope>
</reference>
<dbReference type="STRING" id="75913.A0A0K0FY48"/>
<dbReference type="PANTHER" id="PTHR13832:SF792">
    <property type="entry name" value="GM14286P"/>
    <property type="match status" value="1"/>
</dbReference>
<organism evidence="2 3">
    <name type="scientific">Strongyloides venezuelensis</name>
    <name type="common">Threadworm</name>
    <dbReference type="NCBI Taxonomy" id="75913"/>
    <lineage>
        <taxon>Eukaryota</taxon>
        <taxon>Metazoa</taxon>
        <taxon>Ecdysozoa</taxon>
        <taxon>Nematoda</taxon>
        <taxon>Chromadorea</taxon>
        <taxon>Rhabditida</taxon>
        <taxon>Tylenchina</taxon>
        <taxon>Panagrolaimomorpha</taxon>
        <taxon>Strongyloidoidea</taxon>
        <taxon>Strongyloididae</taxon>
        <taxon>Strongyloides</taxon>
    </lineage>
</organism>
<name>A0A0K0FY48_STRVS</name>
<accession>A0A0K0FY48</accession>
<keyword evidence="2" id="KW-1185">Reference proteome</keyword>
<evidence type="ECO:0000313" key="2">
    <source>
        <dbReference type="Proteomes" id="UP000035680"/>
    </source>
</evidence>
<evidence type="ECO:0000313" key="3">
    <source>
        <dbReference type="WBParaSite" id="SVE_1737400.1"/>
    </source>
</evidence>
<dbReference type="InterPro" id="IPR001932">
    <property type="entry name" value="PPM-type_phosphatase-like_dom"/>
</dbReference>
<dbReference type="SMART" id="SM00332">
    <property type="entry name" value="PP2Cc"/>
    <property type="match status" value="1"/>
</dbReference>
<dbReference type="Pfam" id="PF00481">
    <property type="entry name" value="PP2C"/>
    <property type="match status" value="1"/>
</dbReference>
<dbReference type="Proteomes" id="UP000035680">
    <property type="component" value="Unassembled WGS sequence"/>
</dbReference>
<dbReference type="AlphaFoldDB" id="A0A0K0FY48"/>
<evidence type="ECO:0000259" key="1">
    <source>
        <dbReference type="PROSITE" id="PS51746"/>
    </source>
</evidence>
<feature type="domain" description="PPM-type phosphatase" evidence="1">
    <location>
        <begin position="44"/>
        <end position="438"/>
    </location>
</feature>
<sequence length="447" mass="49741">MFQYTRNIFFIDSFRNVSTRAQIDAQIRALERTFVIDGGGPISKIDVCSLPANSPSEDNFAIGKCLTSDAILCGVFDGHGGYACSRHVSIRLFDYLCAAVLQKHVVKENIPLAERLKWFLTSTPLRVPQESEEKHRKNVQSFYNSFIKNHSSQYTVRKAIQAAFLALDKDIEKGALPDSRGIFSKQGASIAATGSCATVAHIRKSNLHVANIGDSVAVLGIKSHEGISSRQLSRLHNPDNADEVKKIRQEHPQNERGTIFKNGRLLGDLIPLRAFGDVQFKLTKDLQKIILSPLGYKIPSGLLTPPYLNALPDVFYHQLTPNDKFLIICSDGVFDFLDADTTVRIVHDHRCGIETLTPYNPQANSTLGDVVRDLEERRTGAHKNPIDKNSATHIIRHALGGVTKSLDEQYANLKTQLTHPQGVARSYRDDMSVIVVHFNESYLDPDV</sequence>
<dbReference type="WBParaSite" id="SVE_1737400.1">
    <property type="protein sequence ID" value="SVE_1737400.1"/>
    <property type="gene ID" value="SVE_1737400"/>
</dbReference>
<dbReference type="GO" id="GO:0004741">
    <property type="term" value="F:[pyruvate dehydrogenase (acetyl-transferring)]-phosphatase activity"/>
    <property type="evidence" value="ECO:0007669"/>
    <property type="project" value="TreeGrafter"/>
</dbReference>
<dbReference type="InterPro" id="IPR015655">
    <property type="entry name" value="PP2C"/>
</dbReference>
<dbReference type="SUPFAM" id="SSF81606">
    <property type="entry name" value="PP2C-like"/>
    <property type="match status" value="1"/>
</dbReference>
<dbReference type="CDD" id="cd00143">
    <property type="entry name" value="PP2Cc"/>
    <property type="match status" value="1"/>
</dbReference>
<reference evidence="2" key="1">
    <citation type="submission" date="2014-07" db="EMBL/GenBank/DDBJ databases">
        <authorList>
            <person name="Martin A.A"/>
            <person name="De Silva N."/>
        </authorList>
    </citation>
    <scope>NUCLEOTIDE SEQUENCE</scope>
</reference>
<dbReference type="GO" id="GO:0005739">
    <property type="term" value="C:mitochondrion"/>
    <property type="evidence" value="ECO:0007669"/>
    <property type="project" value="TreeGrafter"/>
</dbReference>
<dbReference type="PROSITE" id="PS51746">
    <property type="entry name" value="PPM_2"/>
    <property type="match status" value="1"/>
</dbReference>
<dbReference type="InterPro" id="IPR036457">
    <property type="entry name" value="PPM-type-like_dom_sf"/>
</dbReference>
<dbReference type="PANTHER" id="PTHR13832">
    <property type="entry name" value="PROTEIN PHOSPHATASE 2C"/>
    <property type="match status" value="1"/>
</dbReference>
<proteinExistence type="predicted"/>
<protein>
    <submittedName>
        <fullName evidence="3">PPM-type phosphatase domain-containing protein</fullName>
    </submittedName>
</protein>